<dbReference type="Pfam" id="PF00397">
    <property type="entry name" value="WW"/>
    <property type="match status" value="1"/>
</dbReference>
<organism evidence="4 5">
    <name type="scientific">Triparma laevis f. longispina</name>
    <dbReference type="NCBI Taxonomy" id="1714387"/>
    <lineage>
        <taxon>Eukaryota</taxon>
        <taxon>Sar</taxon>
        <taxon>Stramenopiles</taxon>
        <taxon>Ochrophyta</taxon>
        <taxon>Bolidophyceae</taxon>
        <taxon>Parmales</taxon>
        <taxon>Triparmaceae</taxon>
        <taxon>Triparma</taxon>
    </lineage>
</organism>
<protein>
    <recommendedName>
        <fullName evidence="3">WW domain-containing protein</fullName>
    </recommendedName>
</protein>
<dbReference type="InterPro" id="IPR001202">
    <property type="entry name" value="WW_dom"/>
</dbReference>
<name>A0A9W7AP87_9STRA</name>
<feature type="transmembrane region" description="Helical" evidence="2">
    <location>
        <begin position="268"/>
        <end position="287"/>
    </location>
</feature>
<dbReference type="OrthoDB" id="197943at2759"/>
<accession>A0A9W7AP87</accession>
<feature type="compositionally biased region" description="Pro residues" evidence="1">
    <location>
        <begin position="240"/>
        <end position="256"/>
    </location>
</feature>
<dbReference type="EMBL" id="BRXW01000714">
    <property type="protein sequence ID" value="GMH75254.1"/>
    <property type="molecule type" value="Genomic_DNA"/>
</dbReference>
<gene>
    <name evidence="4" type="ORF">TrLO_g4375</name>
</gene>
<dbReference type="AlphaFoldDB" id="A0A9W7AP87"/>
<dbReference type="SUPFAM" id="SSF51045">
    <property type="entry name" value="WW domain"/>
    <property type="match status" value="1"/>
</dbReference>
<dbReference type="Gene3D" id="2.20.70.10">
    <property type="match status" value="1"/>
</dbReference>
<comment type="caution">
    <text evidence="4">The sequence shown here is derived from an EMBL/GenBank/DDBJ whole genome shotgun (WGS) entry which is preliminary data.</text>
</comment>
<dbReference type="SMART" id="SM00456">
    <property type="entry name" value="WW"/>
    <property type="match status" value="1"/>
</dbReference>
<keyword evidence="2" id="KW-0472">Membrane</keyword>
<feature type="region of interest" description="Disordered" evidence="1">
    <location>
        <begin position="497"/>
        <end position="526"/>
    </location>
</feature>
<dbReference type="Proteomes" id="UP001165122">
    <property type="component" value="Unassembled WGS sequence"/>
</dbReference>
<reference evidence="5" key="1">
    <citation type="journal article" date="2023" name="Commun. Biol.">
        <title>Genome analysis of Parmales, the sister group of diatoms, reveals the evolutionary specialization of diatoms from phago-mixotrophs to photoautotrophs.</title>
        <authorList>
            <person name="Ban H."/>
            <person name="Sato S."/>
            <person name="Yoshikawa S."/>
            <person name="Yamada K."/>
            <person name="Nakamura Y."/>
            <person name="Ichinomiya M."/>
            <person name="Sato N."/>
            <person name="Blanc-Mathieu R."/>
            <person name="Endo H."/>
            <person name="Kuwata A."/>
            <person name="Ogata H."/>
        </authorList>
    </citation>
    <scope>NUCLEOTIDE SEQUENCE [LARGE SCALE GENOMIC DNA]</scope>
    <source>
        <strain evidence="5">NIES 3700</strain>
    </source>
</reference>
<proteinExistence type="predicted"/>
<dbReference type="PROSITE" id="PS01159">
    <property type="entry name" value="WW_DOMAIN_1"/>
    <property type="match status" value="1"/>
</dbReference>
<evidence type="ECO:0000313" key="4">
    <source>
        <dbReference type="EMBL" id="GMH75254.1"/>
    </source>
</evidence>
<keyword evidence="2" id="KW-1133">Transmembrane helix</keyword>
<evidence type="ECO:0000256" key="2">
    <source>
        <dbReference type="SAM" id="Phobius"/>
    </source>
</evidence>
<sequence>MHALPLTPEISVLLTAPQASDLLTCPEDDSFNQVGNQCKFWKGGAEVNIQETENNPFPECLTFNRCTPNEVIDGGTWKGDSERMRYMCVKCKAAYRPTEIAANTVGGTCPQSNYYMDNCYEPEAQANGWTQEGTFPSNCPASDYRTNTCEYMSQQQWVAASVGQPLGVVGCKSYTLCYSQLSDTLLWNGDKPADTYKVMCNECEDGYYASTFNHAAGSTAGTCPKNDMPTVCTKGSAPDNPTPVPPPQDNPTPAPTPSQSFFERNMKYIAEAAVALAFILLVLYIFYSKRKRAKKKMRKMQQDAKVKRQSAVDKQKLIELQRRSKEKKSIVKKGGLTEEEKKARRAAKKEKNERIAAALDEGLPPGWRSFTDKASGGVYYVHLDSGETTWTRPVATKIITQEIIEMVDNPMTEENEALKEQMKKLVDANRNLKKDMMNSSKTSLNSTHPIDQAKKKKAAGMWKAAGAKAKLQARGSAPSDKLRAAVKLVGANKEIEEAQAQLPKPPSVQNLGIGTPPAGPKPDSTE</sequence>
<keyword evidence="2" id="KW-0812">Transmembrane</keyword>
<feature type="domain" description="WW" evidence="3">
    <location>
        <begin position="361"/>
        <end position="395"/>
    </location>
</feature>
<evidence type="ECO:0000256" key="1">
    <source>
        <dbReference type="SAM" id="MobiDB-lite"/>
    </source>
</evidence>
<dbReference type="InterPro" id="IPR036020">
    <property type="entry name" value="WW_dom_sf"/>
</dbReference>
<dbReference type="PROSITE" id="PS50020">
    <property type="entry name" value="WW_DOMAIN_2"/>
    <property type="match status" value="1"/>
</dbReference>
<evidence type="ECO:0000259" key="3">
    <source>
        <dbReference type="PROSITE" id="PS50020"/>
    </source>
</evidence>
<dbReference type="CDD" id="cd00201">
    <property type="entry name" value="WW"/>
    <property type="match status" value="1"/>
</dbReference>
<evidence type="ECO:0000313" key="5">
    <source>
        <dbReference type="Proteomes" id="UP001165122"/>
    </source>
</evidence>
<feature type="region of interest" description="Disordered" evidence="1">
    <location>
        <begin position="234"/>
        <end position="259"/>
    </location>
</feature>
<keyword evidence="5" id="KW-1185">Reference proteome</keyword>